<name>A0AA41L260_9BURK</name>
<evidence type="ECO:0000313" key="2">
    <source>
        <dbReference type="EMBL" id="MCP2006391.1"/>
    </source>
</evidence>
<dbReference type="EMBL" id="JAHTGR010000001">
    <property type="protein sequence ID" value="MBV6319794.1"/>
    <property type="molecule type" value="Genomic_DNA"/>
</dbReference>
<evidence type="ECO:0000313" key="4">
    <source>
        <dbReference type="Proteomes" id="UP001162889"/>
    </source>
</evidence>
<dbReference type="Proteomes" id="UP001155901">
    <property type="component" value="Unassembled WGS sequence"/>
</dbReference>
<protein>
    <submittedName>
        <fullName evidence="1">Uncharacterized protein</fullName>
    </submittedName>
</protein>
<dbReference type="EMBL" id="JALJZU010000001">
    <property type="protein sequence ID" value="MCP2006391.1"/>
    <property type="molecule type" value="Genomic_DNA"/>
</dbReference>
<sequence length="415" mass="46049">MQLTPGMTMPFRVGQYVTVDKGRAEWHGEIIARLPGAMFEIRLGGTSGSSMISSQVAQDRLSAIVLTRPEKPSLNVVRRVYVGMLLENTDLQSKEIEQRFELVKKALCGFEAMVEDKLPICDNQHRLRGIFLAPEYMFARHKPAKTRLIGIEKREKVVPQLHATGDTRHLDEIEMQNLCRAFAALSATLKNILIVPGTIAWRRSITHCTPEKVGRYRQAVTESSKFRPAPRDLTKDVPDPEDVDLRFVAPPLAGTLLPQTYKERIASASGARYFARNTAFVYYNGINVAKYHKIGDFHEVLGAEDTVHIPSVQPCRFDCGGTTFGMSICADDDLHAGPFGQRVQIQRTLAPVDFHIKLSASCEAQVRCAYLLPTGFLLSSDSQELHCKVINASGSDIASLAPEKVGIEGLRVFAL</sequence>
<dbReference type="RefSeq" id="WP_217940410.1">
    <property type="nucleotide sequence ID" value="NZ_JAHTGR010000001.1"/>
</dbReference>
<accession>A0AA41L260</accession>
<gene>
    <name evidence="1" type="ORF">KVP70_02505</name>
    <name evidence="2" type="ORF">L1274_000079</name>
</gene>
<keyword evidence="4" id="KW-1185">Reference proteome</keyword>
<comment type="caution">
    <text evidence="1">The sequence shown here is derived from an EMBL/GenBank/DDBJ whole genome shotgun (WGS) entry which is preliminary data.</text>
</comment>
<dbReference type="Proteomes" id="UP001162889">
    <property type="component" value="Unassembled WGS sequence"/>
</dbReference>
<evidence type="ECO:0000313" key="3">
    <source>
        <dbReference type="Proteomes" id="UP001155901"/>
    </source>
</evidence>
<dbReference type="AlphaFoldDB" id="A0AA41L260"/>
<organism evidence="1 3">
    <name type="scientific">Duganella violaceipulchra</name>
    <dbReference type="NCBI Taxonomy" id="2849652"/>
    <lineage>
        <taxon>Bacteria</taxon>
        <taxon>Pseudomonadati</taxon>
        <taxon>Pseudomonadota</taxon>
        <taxon>Betaproteobacteria</taxon>
        <taxon>Burkholderiales</taxon>
        <taxon>Oxalobacteraceae</taxon>
        <taxon>Telluria group</taxon>
        <taxon>Duganella</taxon>
    </lineage>
</organism>
<evidence type="ECO:0000313" key="1">
    <source>
        <dbReference type="EMBL" id="MBV6319794.1"/>
    </source>
</evidence>
<proteinExistence type="predicted"/>
<reference evidence="1" key="1">
    <citation type="submission" date="2021-07" db="EMBL/GenBank/DDBJ databases">
        <title>Characterization of violacein-producing bacteria and related species.</title>
        <authorList>
            <person name="Wilson H.S."/>
            <person name="De Leon M.E."/>
        </authorList>
    </citation>
    <scope>NUCLEOTIDE SEQUENCE</scope>
    <source>
        <strain evidence="1">HSC-15S17</strain>
    </source>
</reference>
<reference evidence="2" key="2">
    <citation type="submission" date="2022-03" db="EMBL/GenBank/DDBJ databases">
        <title>Genome Encyclopedia of Bacteria and Archaea VI: Functional Genomics of Type Strains.</title>
        <authorList>
            <person name="Whitman W."/>
        </authorList>
    </citation>
    <scope>NUCLEOTIDE SEQUENCE</scope>
    <source>
        <strain evidence="2">HSC-15S17</strain>
    </source>
</reference>